<feature type="compositionally biased region" description="Low complexity" evidence="1">
    <location>
        <begin position="39"/>
        <end position="89"/>
    </location>
</feature>
<dbReference type="RefSeq" id="WP_247418204.1">
    <property type="nucleotide sequence ID" value="NZ_JALLGW010000001.1"/>
</dbReference>
<name>A0ABD5RHC8_9EURY</name>
<organism evidence="2 3">
    <name type="scientific">Halomarina salina</name>
    <dbReference type="NCBI Taxonomy" id="1872699"/>
    <lineage>
        <taxon>Archaea</taxon>
        <taxon>Methanobacteriati</taxon>
        <taxon>Methanobacteriota</taxon>
        <taxon>Stenosarchaea group</taxon>
        <taxon>Halobacteria</taxon>
        <taxon>Halobacteriales</taxon>
        <taxon>Natronomonadaceae</taxon>
        <taxon>Halomarina</taxon>
    </lineage>
</organism>
<accession>A0ABD5RHC8</accession>
<evidence type="ECO:0000313" key="2">
    <source>
        <dbReference type="EMBL" id="MFC5969840.1"/>
    </source>
</evidence>
<feature type="region of interest" description="Disordered" evidence="1">
    <location>
        <begin position="39"/>
        <end position="93"/>
    </location>
</feature>
<dbReference type="EMBL" id="JBHSQH010000001">
    <property type="protein sequence ID" value="MFC5969840.1"/>
    <property type="molecule type" value="Genomic_DNA"/>
</dbReference>
<comment type="caution">
    <text evidence="2">The sequence shown here is derived from an EMBL/GenBank/DDBJ whole genome shotgun (WGS) entry which is preliminary data.</text>
</comment>
<evidence type="ECO:0008006" key="4">
    <source>
        <dbReference type="Google" id="ProtNLM"/>
    </source>
</evidence>
<gene>
    <name evidence="2" type="ORF">ACFPYI_00710</name>
</gene>
<evidence type="ECO:0000313" key="3">
    <source>
        <dbReference type="Proteomes" id="UP001596099"/>
    </source>
</evidence>
<dbReference type="Gene3D" id="3.40.33.10">
    <property type="entry name" value="CAP"/>
    <property type="match status" value="1"/>
</dbReference>
<dbReference type="Proteomes" id="UP001596099">
    <property type="component" value="Unassembled WGS sequence"/>
</dbReference>
<reference evidence="2 3" key="1">
    <citation type="journal article" date="2019" name="Int. J. Syst. Evol. Microbiol.">
        <title>The Global Catalogue of Microorganisms (GCM) 10K type strain sequencing project: providing services to taxonomists for standard genome sequencing and annotation.</title>
        <authorList>
            <consortium name="The Broad Institute Genomics Platform"/>
            <consortium name="The Broad Institute Genome Sequencing Center for Infectious Disease"/>
            <person name="Wu L."/>
            <person name="Ma J."/>
        </authorList>
    </citation>
    <scope>NUCLEOTIDE SEQUENCE [LARGE SCALE GENOMIC DNA]</scope>
    <source>
        <strain evidence="2 3">CGMCC 1.12543</strain>
    </source>
</reference>
<dbReference type="InterPro" id="IPR035940">
    <property type="entry name" value="CAP_sf"/>
</dbReference>
<dbReference type="AlphaFoldDB" id="A0ABD5RHC8"/>
<sequence>MANKLLILVFGAVIVTSLVVGGLLGMQFAGGGGDEVPATATPAQKTAAQAATTTGSSAQSTESTTDGSTDETATSEPTATPEPTFSPESVNGSAVEQHLRVLVNEKVRNGSQPLDSEATLEEMAQFHTDNMLQQGYSSHVAGGYSTRMRYEEFDRYSHCRVPSDSNAGIRDGEELEVVGRISLDWQEDPTDQEIARQLLDDLRSEEKQMQKLGLTNAETAGVGISVSDEARVYVTVDLC</sequence>
<evidence type="ECO:0000256" key="1">
    <source>
        <dbReference type="SAM" id="MobiDB-lite"/>
    </source>
</evidence>
<keyword evidence="3" id="KW-1185">Reference proteome</keyword>
<proteinExistence type="predicted"/>
<protein>
    <recommendedName>
        <fullName evidence="4">SCP domain-containing protein</fullName>
    </recommendedName>
</protein>